<dbReference type="RefSeq" id="XP_040671482.1">
    <property type="nucleotide sequence ID" value="XM_040808373.1"/>
</dbReference>
<dbReference type="SUPFAM" id="SSF56235">
    <property type="entry name" value="N-terminal nucleophile aminohydrolases (Ntn hydrolases)"/>
    <property type="match status" value="1"/>
</dbReference>
<dbReference type="PANTHER" id="PTHR45937:SF1">
    <property type="entry name" value="ASPARAGINE SYNTHETASE DOMAIN-CONTAINING PROTEIN 1"/>
    <property type="match status" value="1"/>
</dbReference>
<dbReference type="GeneID" id="63723884"/>
<evidence type="ECO:0000313" key="5">
    <source>
        <dbReference type="EMBL" id="OJJ05720.1"/>
    </source>
</evidence>
<name>A0A1L9PVZ6_ASPVE</name>
<dbReference type="EMBL" id="KV878133">
    <property type="protein sequence ID" value="OJJ05720.1"/>
    <property type="molecule type" value="Genomic_DNA"/>
</dbReference>
<evidence type="ECO:0000256" key="1">
    <source>
        <dbReference type="ARBA" id="ARBA00022605"/>
    </source>
</evidence>
<gene>
    <name evidence="5" type="ORF">ASPVEDRAFT_153895</name>
</gene>
<dbReference type="SUPFAM" id="SSF52402">
    <property type="entry name" value="Adenine nucleotide alpha hydrolases-like"/>
    <property type="match status" value="1"/>
</dbReference>
<keyword evidence="6" id="KW-1185">Reference proteome</keyword>
<dbReference type="InterPro" id="IPR001962">
    <property type="entry name" value="Asn_synthase"/>
</dbReference>
<evidence type="ECO:0000256" key="3">
    <source>
        <dbReference type="ARBA" id="ARBA00022962"/>
    </source>
</evidence>
<keyword evidence="3" id="KW-0315">Glutamine amidotransferase</keyword>
<evidence type="ECO:0000313" key="6">
    <source>
        <dbReference type="Proteomes" id="UP000184073"/>
    </source>
</evidence>
<dbReference type="CDD" id="cd01991">
    <property type="entry name" value="Asn_synthase_B_C"/>
    <property type="match status" value="1"/>
</dbReference>
<keyword evidence="1" id="KW-0028">Amino-acid biosynthesis</keyword>
<dbReference type="InterPro" id="IPR029055">
    <property type="entry name" value="Ntn_hydrolases_N"/>
</dbReference>
<feature type="domain" description="Glutamine amidotransferase type-2" evidence="4">
    <location>
        <begin position="2"/>
        <end position="215"/>
    </location>
</feature>
<dbReference type="STRING" id="1036611.A0A1L9PVZ6"/>
<dbReference type="OrthoDB" id="10252281at2759"/>
<evidence type="ECO:0000256" key="2">
    <source>
        <dbReference type="ARBA" id="ARBA00022888"/>
    </source>
</evidence>
<dbReference type="CDD" id="cd03766">
    <property type="entry name" value="Gn_AT_II_novel"/>
    <property type="match status" value="1"/>
</dbReference>
<dbReference type="VEuPathDB" id="FungiDB:ASPVEDRAFT_153895"/>
<dbReference type="InterPro" id="IPR051857">
    <property type="entry name" value="Asn_synthetase_domain"/>
</dbReference>
<dbReference type="PROSITE" id="PS51278">
    <property type="entry name" value="GATASE_TYPE_2"/>
    <property type="match status" value="1"/>
</dbReference>
<evidence type="ECO:0000259" key="4">
    <source>
        <dbReference type="PROSITE" id="PS51278"/>
    </source>
</evidence>
<dbReference type="InterPro" id="IPR017932">
    <property type="entry name" value="GATase_2_dom"/>
</dbReference>
<dbReference type="InterPro" id="IPR014729">
    <property type="entry name" value="Rossmann-like_a/b/a_fold"/>
</dbReference>
<dbReference type="PANTHER" id="PTHR45937">
    <property type="entry name" value="ASPARAGINE SYNTHETASE DOMAIN-CONTAINING PROTEIN 1"/>
    <property type="match status" value="1"/>
</dbReference>
<reference evidence="6" key="1">
    <citation type="journal article" date="2017" name="Genome Biol.">
        <title>Comparative genomics reveals high biological diversity and specific adaptations in the industrially and medically important fungal genus Aspergillus.</title>
        <authorList>
            <person name="de Vries R.P."/>
            <person name="Riley R."/>
            <person name="Wiebenga A."/>
            <person name="Aguilar-Osorio G."/>
            <person name="Amillis S."/>
            <person name="Uchima C.A."/>
            <person name="Anderluh G."/>
            <person name="Asadollahi M."/>
            <person name="Askin M."/>
            <person name="Barry K."/>
            <person name="Battaglia E."/>
            <person name="Bayram O."/>
            <person name="Benocci T."/>
            <person name="Braus-Stromeyer S.A."/>
            <person name="Caldana C."/>
            <person name="Canovas D."/>
            <person name="Cerqueira G.C."/>
            <person name="Chen F."/>
            <person name="Chen W."/>
            <person name="Choi C."/>
            <person name="Clum A."/>
            <person name="Dos Santos R.A."/>
            <person name="Damasio A.R."/>
            <person name="Diallinas G."/>
            <person name="Emri T."/>
            <person name="Fekete E."/>
            <person name="Flipphi M."/>
            <person name="Freyberg S."/>
            <person name="Gallo A."/>
            <person name="Gournas C."/>
            <person name="Habgood R."/>
            <person name="Hainaut M."/>
            <person name="Harispe M.L."/>
            <person name="Henrissat B."/>
            <person name="Hilden K.S."/>
            <person name="Hope R."/>
            <person name="Hossain A."/>
            <person name="Karabika E."/>
            <person name="Karaffa L."/>
            <person name="Karanyi Z."/>
            <person name="Krasevec N."/>
            <person name="Kuo A."/>
            <person name="Kusch H."/>
            <person name="LaButti K."/>
            <person name="Lagendijk E.L."/>
            <person name="Lapidus A."/>
            <person name="Levasseur A."/>
            <person name="Lindquist E."/>
            <person name="Lipzen A."/>
            <person name="Logrieco A.F."/>
            <person name="MacCabe A."/>
            <person name="Maekelae M.R."/>
            <person name="Malavazi I."/>
            <person name="Melin P."/>
            <person name="Meyer V."/>
            <person name="Mielnichuk N."/>
            <person name="Miskei M."/>
            <person name="Molnar A.P."/>
            <person name="Mule G."/>
            <person name="Ngan C.Y."/>
            <person name="Orejas M."/>
            <person name="Orosz E."/>
            <person name="Ouedraogo J.P."/>
            <person name="Overkamp K.M."/>
            <person name="Park H.-S."/>
            <person name="Perrone G."/>
            <person name="Piumi F."/>
            <person name="Punt P.J."/>
            <person name="Ram A.F."/>
            <person name="Ramon A."/>
            <person name="Rauscher S."/>
            <person name="Record E."/>
            <person name="Riano-Pachon D.M."/>
            <person name="Robert V."/>
            <person name="Roehrig J."/>
            <person name="Ruller R."/>
            <person name="Salamov A."/>
            <person name="Salih N.S."/>
            <person name="Samson R.A."/>
            <person name="Sandor E."/>
            <person name="Sanguinetti M."/>
            <person name="Schuetze T."/>
            <person name="Sepcic K."/>
            <person name="Shelest E."/>
            <person name="Sherlock G."/>
            <person name="Sophianopoulou V."/>
            <person name="Squina F.M."/>
            <person name="Sun H."/>
            <person name="Susca A."/>
            <person name="Todd R.B."/>
            <person name="Tsang A."/>
            <person name="Unkles S.E."/>
            <person name="van de Wiele N."/>
            <person name="van Rossen-Uffink D."/>
            <person name="Oliveira J.V."/>
            <person name="Vesth T.C."/>
            <person name="Visser J."/>
            <person name="Yu J.-H."/>
            <person name="Zhou M."/>
            <person name="Andersen M.R."/>
            <person name="Archer D.B."/>
            <person name="Baker S.E."/>
            <person name="Benoit I."/>
            <person name="Brakhage A.A."/>
            <person name="Braus G.H."/>
            <person name="Fischer R."/>
            <person name="Frisvad J.C."/>
            <person name="Goldman G.H."/>
            <person name="Houbraken J."/>
            <person name="Oakley B."/>
            <person name="Pocsi I."/>
            <person name="Scazzocchio C."/>
            <person name="Seiboth B."/>
            <person name="vanKuyk P.A."/>
            <person name="Wortman J."/>
            <person name="Dyer P.S."/>
            <person name="Grigoriev I.V."/>
        </authorList>
    </citation>
    <scope>NUCLEOTIDE SEQUENCE [LARGE SCALE GENOMIC DNA]</scope>
    <source>
        <strain evidence="6">CBS 583.65</strain>
    </source>
</reference>
<dbReference type="Pfam" id="PF13537">
    <property type="entry name" value="GATase_7"/>
    <property type="match status" value="1"/>
</dbReference>
<dbReference type="GO" id="GO:0006529">
    <property type="term" value="P:asparagine biosynthetic process"/>
    <property type="evidence" value="ECO:0007669"/>
    <property type="project" value="UniProtKB-KW"/>
</dbReference>
<keyword evidence="2" id="KW-0061">Asparagine biosynthesis</keyword>
<sequence>MCGIFFSLTAQDTPVVADKDLRYLLAKRGPDEGTYSIGVRGAKLNKLFNCEGGRPLWLSFGSTVLSMRGDGVVRQPLTDSGRTGSILAWNGDAWKIAGQPIPERNDTEIVFSHLLQASTQDYLSGNYNGVPDSAQRVAEAVSKITGPFAFVFYDAVNFRLYFGRDCLGRRSLCWGFDESGNLTICSLSSSPAFEEIEADGIYMIEFEEDLFADHEPIPATGPIRFDTQNISKIPWSHEVLQTYHMISPIPPMNKATPNGTPPPLTTTSYVIRELEDRLRQSLALRIQNVREPPLAGDSNVRVGVLFSGGLDCTLLARLAHEILPTGQTIDLLNVAFENPRVVAAAAKGLEQISSAYEGCPDRITGRAAFAELQRVCPNRNWRFVAIDIPYVVTVAHRDTVKRLMRPHNTEMDLSIACALYFAARGQGTALDSQGTYTKPSQYKTPARVLLSGLGADELFAGYARHGIAFSRHGFEGLIDEIELDVSRLGKRNLGRDNRVIAHWAREARFPFLDEDFVAWVVQLPVWEKCGFGVPECLPTDTGIDHEKKALRLLALKLGLESVSREKKRAIQFGSRTAKMEKGKVKGTDALG</sequence>
<dbReference type="Pfam" id="PF00733">
    <property type="entry name" value="Asn_synthase"/>
    <property type="match status" value="1"/>
</dbReference>
<dbReference type="GO" id="GO:0004066">
    <property type="term" value="F:asparagine synthase (glutamine-hydrolyzing) activity"/>
    <property type="evidence" value="ECO:0007669"/>
    <property type="project" value="InterPro"/>
</dbReference>
<dbReference type="Gene3D" id="3.40.50.620">
    <property type="entry name" value="HUPs"/>
    <property type="match status" value="1"/>
</dbReference>
<accession>A0A1L9PVZ6</accession>
<dbReference type="AlphaFoldDB" id="A0A1L9PVZ6"/>
<proteinExistence type="predicted"/>
<dbReference type="Gene3D" id="3.60.20.10">
    <property type="entry name" value="Glutamine Phosphoribosylpyrophosphate, subunit 1, domain 1"/>
    <property type="match status" value="1"/>
</dbReference>
<organism evidence="5 6">
    <name type="scientific">Aspergillus versicolor CBS 583.65</name>
    <dbReference type="NCBI Taxonomy" id="1036611"/>
    <lineage>
        <taxon>Eukaryota</taxon>
        <taxon>Fungi</taxon>
        <taxon>Dikarya</taxon>
        <taxon>Ascomycota</taxon>
        <taxon>Pezizomycotina</taxon>
        <taxon>Eurotiomycetes</taxon>
        <taxon>Eurotiomycetidae</taxon>
        <taxon>Eurotiales</taxon>
        <taxon>Aspergillaceae</taxon>
        <taxon>Aspergillus</taxon>
        <taxon>Aspergillus subgen. Nidulantes</taxon>
    </lineage>
</organism>
<protein>
    <recommendedName>
        <fullName evidence="4">Glutamine amidotransferase type-2 domain-containing protein</fullName>
    </recommendedName>
</protein>
<dbReference type="Proteomes" id="UP000184073">
    <property type="component" value="Unassembled WGS sequence"/>
</dbReference>